<comment type="caution">
    <text evidence="2">The sequence shown here is derived from an EMBL/GenBank/DDBJ whole genome shotgun (WGS) entry which is preliminary data.</text>
</comment>
<feature type="signal peptide" evidence="1">
    <location>
        <begin position="1"/>
        <end position="20"/>
    </location>
</feature>
<proteinExistence type="predicted"/>
<dbReference type="GeneID" id="70125203"/>
<dbReference type="InterPro" id="IPR025975">
    <property type="entry name" value="Polysacc_lyase"/>
</dbReference>
<dbReference type="AlphaFoldDB" id="A0A9P8UH01"/>
<dbReference type="Gene3D" id="2.60.120.200">
    <property type="match status" value="1"/>
</dbReference>
<name>A0A9P8UH01_9PEZI</name>
<evidence type="ECO:0000256" key="1">
    <source>
        <dbReference type="SAM" id="SignalP"/>
    </source>
</evidence>
<organism evidence="2 3">
    <name type="scientific">Truncatella angustata</name>
    <dbReference type="NCBI Taxonomy" id="152316"/>
    <lineage>
        <taxon>Eukaryota</taxon>
        <taxon>Fungi</taxon>
        <taxon>Dikarya</taxon>
        <taxon>Ascomycota</taxon>
        <taxon>Pezizomycotina</taxon>
        <taxon>Sordariomycetes</taxon>
        <taxon>Xylariomycetidae</taxon>
        <taxon>Amphisphaeriales</taxon>
        <taxon>Sporocadaceae</taxon>
        <taxon>Truncatella</taxon>
    </lineage>
</organism>
<dbReference type="Pfam" id="PF14099">
    <property type="entry name" value="Polysacc_lyase"/>
    <property type="match status" value="1"/>
</dbReference>
<dbReference type="Proteomes" id="UP000758603">
    <property type="component" value="Unassembled WGS sequence"/>
</dbReference>
<dbReference type="GO" id="GO:0016829">
    <property type="term" value="F:lyase activity"/>
    <property type="evidence" value="ECO:0007669"/>
    <property type="project" value="UniProtKB-KW"/>
</dbReference>
<dbReference type="EMBL" id="JAGPXC010000006">
    <property type="protein sequence ID" value="KAH6651943.1"/>
    <property type="molecule type" value="Genomic_DNA"/>
</dbReference>
<feature type="chain" id="PRO_5040496601" evidence="1">
    <location>
        <begin position="21"/>
        <end position="268"/>
    </location>
</feature>
<sequence length="268" mass="30211">MQYTSGSLLWLLKLSIGVAGTPLFQNHGTLSGWDAFNHENKGTVSESTSVSYEPSTSLKMIQTYDPDWDGRYHSEAIKTNVYTVGDQGFYGFAFRLHSDWDTSSTQTFNIAQTIANLATNEHNTCGDDWIPSMMMWVEQGQLRTRRKGNNMCGTNGDSKWTSGYDYEEYTVGTISPGVWYKVVIQASWQSDATGFYKVWLDGVKKVEEYNIITTYLDVSKKGHFQFSVGLYANSWHDQKKLVGSGDRQLWIDEVGIGSTFADADPAQW</sequence>
<reference evidence="2" key="1">
    <citation type="journal article" date="2021" name="Nat. Commun.">
        <title>Genetic determinants of endophytism in the Arabidopsis root mycobiome.</title>
        <authorList>
            <person name="Mesny F."/>
            <person name="Miyauchi S."/>
            <person name="Thiergart T."/>
            <person name="Pickel B."/>
            <person name="Atanasova L."/>
            <person name="Karlsson M."/>
            <person name="Huettel B."/>
            <person name="Barry K.W."/>
            <person name="Haridas S."/>
            <person name="Chen C."/>
            <person name="Bauer D."/>
            <person name="Andreopoulos W."/>
            <person name="Pangilinan J."/>
            <person name="LaButti K."/>
            <person name="Riley R."/>
            <person name="Lipzen A."/>
            <person name="Clum A."/>
            <person name="Drula E."/>
            <person name="Henrissat B."/>
            <person name="Kohler A."/>
            <person name="Grigoriev I.V."/>
            <person name="Martin F.M."/>
            <person name="Hacquard S."/>
        </authorList>
    </citation>
    <scope>NUCLEOTIDE SEQUENCE</scope>
    <source>
        <strain evidence="2">MPI-SDFR-AT-0073</strain>
    </source>
</reference>
<accession>A0A9P8UH01</accession>
<gene>
    <name evidence="2" type="ORF">BKA67DRAFT_342404</name>
</gene>
<keyword evidence="2" id="KW-0456">Lyase</keyword>
<keyword evidence="1" id="KW-0732">Signal</keyword>
<evidence type="ECO:0000313" key="2">
    <source>
        <dbReference type="EMBL" id="KAH6651943.1"/>
    </source>
</evidence>
<dbReference type="RefSeq" id="XP_045956221.1">
    <property type="nucleotide sequence ID" value="XM_046096310.1"/>
</dbReference>
<evidence type="ECO:0000313" key="3">
    <source>
        <dbReference type="Proteomes" id="UP000758603"/>
    </source>
</evidence>
<protein>
    <submittedName>
        <fullName evidence="2">Polysaccharide lyase</fullName>
    </submittedName>
</protein>
<keyword evidence="3" id="KW-1185">Reference proteome</keyword>
<dbReference type="OrthoDB" id="3889489at2759"/>